<sequence length="260" mass="29630">MINKFPYFPFKITTLWALIFMFASCSKREEFVFEKQIFETATYLDCNPVDCAIIEIRLVQLLNDTKVGNQINRTLETKACEFLTIEENSTTTSIETAMISFNKLYTDIVEAFPEETPPYEALLDSEVQFQNAQLASVLLNTYSFTGGAHGNTTTMLLNFDLSTGRLISIDNLVKDTKAFSQYVEKKFRSTYTIPSQKGINSTGFSFDNDQFSLPEHIGFTNNEIILHYNHYEISSYADGPVVLKIDKAEAADYFDFNILE</sequence>
<dbReference type="Proteomes" id="UP000324376">
    <property type="component" value="Unassembled WGS sequence"/>
</dbReference>
<reference evidence="3 4" key="1">
    <citation type="submission" date="2019-07" db="EMBL/GenBank/DDBJ databases">
        <title>Genomic Encyclopedia of Archaeal and Bacterial Type Strains, Phase II (KMG-II): from individual species to whole genera.</title>
        <authorList>
            <person name="Goeker M."/>
        </authorList>
    </citation>
    <scope>NUCLEOTIDE SEQUENCE [LARGE SCALE GENOMIC DNA]</scope>
    <source>
        <strain evidence="3 4">DSM 17527</strain>
    </source>
</reference>
<comment type="caution">
    <text evidence="3">The sequence shown here is derived from an EMBL/GenBank/DDBJ whole genome shotgun (WGS) entry which is preliminary data.</text>
</comment>
<organism evidence="3 4">
    <name type="scientific">Aquimarina intermedia</name>
    <dbReference type="NCBI Taxonomy" id="350814"/>
    <lineage>
        <taxon>Bacteria</taxon>
        <taxon>Pseudomonadati</taxon>
        <taxon>Bacteroidota</taxon>
        <taxon>Flavobacteriia</taxon>
        <taxon>Flavobacteriales</taxon>
        <taxon>Flavobacteriaceae</taxon>
        <taxon>Aquimarina</taxon>
    </lineage>
</organism>
<evidence type="ECO:0000313" key="4">
    <source>
        <dbReference type="Proteomes" id="UP000324376"/>
    </source>
</evidence>
<name>A0A5S5CC43_9FLAO</name>
<dbReference type="PROSITE" id="PS51257">
    <property type="entry name" value="PROKAR_LIPOPROTEIN"/>
    <property type="match status" value="1"/>
</dbReference>
<dbReference type="InterPro" id="IPR021729">
    <property type="entry name" value="DUF3298"/>
</dbReference>
<dbReference type="InterPro" id="IPR037126">
    <property type="entry name" value="PdaC/RsiV-like_sf"/>
</dbReference>
<accession>A0A5S5CC43</accession>
<dbReference type="Gene3D" id="3.90.640.20">
    <property type="entry name" value="Heat-shock cognate protein, ATPase"/>
    <property type="match status" value="1"/>
</dbReference>
<evidence type="ECO:0000259" key="2">
    <source>
        <dbReference type="Pfam" id="PF13739"/>
    </source>
</evidence>
<dbReference type="AlphaFoldDB" id="A0A5S5CC43"/>
<dbReference type="EMBL" id="VNHU01000002">
    <property type="protein sequence ID" value="TYP76218.1"/>
    <property type="molecule type" value="Genomic_DNA"/>
</dbReference>
<dbReference type="OrthoDB" id="594879at2"/>
<keyword evidence="4" id="KW-1185">Reference proteome</keyword>
<dbReference type="RefSeq" id="WP_148781812.1">
    <property type="nucleotide sequence ID" value="NZ_VNHU01000002.1"/>
</dbReference>
<dbReference type="Gene3D" id="3.30.565.40">
    <property type="entry name" value="Fervidobacterium nodosum Rt17-B1 like"/>
    <property type="match status" value="1"/>
</dbReference>
<protein>
    <submittedName>
        <fullName evidence="3">Uncharacterized protein DUF3298</fullName>
    </submittedName>
</protein>
<dbReference type="InterPro" id="IPR025303">
    <property type="entry name" value="PdaC"/>
</dbReference>
<gene>
    <name evidence="3" type="ORF">BD809_102436</name>
</gene>
<evidence type="ECO:0000259" key="1">
    <source>
        <dbReference type="Pfam" id="PF11738"/>
    </source>
</evidence>
<evidence type="ECO:0000313" key="3">
    <source>
        <dbReference type="EMBL" id="TYP76218.1"/>
    </source>
</evidence>
<feature type="domain" description="DUF3298" evidence="1">
    <location>
        <begin position="174"/>
        <end position="246"/>
    </location>
</feature>
<dbReference type="Pfam" id="PF11738">
    <property type="entry name" value="DUF3298"/>
    <property type="match status" value="1"/>
</dbReference>
<feature type="domain" description="Deacetylase PdaC" evidence="2">
    <location>
        <begin position="55"/>
        <end position="152"/>
    </location>
</feature>
<dbReference type="Pfam" id="PF13739">
    <property type="entry name" value="PdaC"/>
    <property type="match status" value="1"/>
</dbReference>
<proteinExistence type="predicted"/>